<evidence type="ECO:0000256" key="1">
    <source>
        <dbReference type="SAM" id="MobiDB-lite"/>
    </source>
</evidence>
<gene>
    <name evidence="3" type="ORF">GOMPHAMPRED_006337</name>
</gene>
<protein>
    <submittedName>
        <fullName evidence="3">Uncharacterized protein</fullName>
    </submittedName>
</protein>
<comment type="caution">
    <text evidence="3">The sequence shown here is derived from an EMBL/GenBank/DDBJ whole genome shotgun (WGS) entry which is preliminary data.</text>
</comment>
<reference evidence="3" key="1">
    <citation type="submission" date="2021-03" db="EMBL/GenBank/DDBJ databases">
        <authorList>
            <person name="Tagirdzhanova G."/>
        </authorList>
    </citation>
    <scope>NUCLEOTIDE SEQUENCE</scope>
</reference>
<dbReference type="Proteomes" id="UP000664169">
    <property type="component" value="Unassembled WGS sequence"/>
</dbReference>
<dbReference type="EMBL" id="CAJPDQ010000004">
    <property type="protein sequence ID" value="CAF9908853.1"/>
    <property type="molecule type" value="Genomic_DNA"/>
</dbReference>
<evidence type="ECO:0000313" key="4">
    <source>
        <dbReference type="Proteomes" id="UP000664169"/>
    </source>
</evidence>
<feature type="region of interest" description="Disordered" evidence="1">
    <location>
        <begin position="1"/>
        <end position="23"/>
    </location>
</feature>
<sequence length="130" mass="13907">MSTSKEWSEQGLGSPANGSNSKALLSATAMQSLAGMSIHATDMMKHKAEHERVQNRSGITKTGHSFFDNTSIGIAAAAIGVAVGVGIHQLSKKKKKENNNDRNIEMATSTGSQDERRARLVEDLMSRHGA</sequence>
<organism evidence="3 4">
    <name type="scientific">Gomphillus americanus</name>
    <dbReference type="NCBI Taxonomy" id="1940652"/>
    <lineage>
        <taxon>Eukaryota</taxon>
        <taxon>Fungi</taxon>
        <taxon>Dikarya</taxon>
        <taxon>Ascomycota</taxon>
        <taxon>Pezizomycotina</taxon>
        <taxon>Lecanoromycetes</taxon>
        <taxon>OSLEUM clade</taxon>
        <taxon>Ostropomycetidae</taxon>
        <taxon>Ostropales</taxon>
        <taxon>Graphidaceae</taxon>
        <taxon>Gomphilloideae</taxon>
        <taxon>Gomphillus</taxon>
    </lineage>
</organism>
<dbReference type="AlphaFoldDB" id="A0A8H3ENT5"/>
<proteinExistence type="predicted"/>
<evidence type="ECO:0000313" key="3">
    <source>
        <dbReference type="EMBL" id="CAF9908853.1"/>
    </source>
</evidence>
<feature type="transmembrane region" description="Helical" evidence="2">
    <location>
        <begin position="72"/>
        <end position="90"/>
    </location>
</feature>
<keyword evidence="2" id="KW-0472">Membrane</keyword>
<feature type="compositionally biased region" description="Basic and acidic residues" evidence="1">
    <location>
        <begin position="113"/>
        <end position="130"/>
    </location>
</feature>
<name>A0A8H3ENT5_9LECA</name>
<feature type="region of interest" description="Disordered" evidence="1">
    <location>
        <begin position="91"/>
        <end position="130"/>
    </location>
</feature>
<keyword evidence="4" id="KW-1185">Reference proteome</keyword>
<accession>A0A8H3ENT5</accession>
<keyword evidence="2" id="KW-1133">Transmembrane helix</keyword>
<evidence type="ECO:0000256" key="2">
    <source>
        <dbReference type="SAM" id="Phobius"/>
    </source>
</evidence>
<keyword evidence="2" id="KW-0812">Transmembrane</keyword>